<protein>
    <submittedName>
        <fullName evidence="3">Uncharacterized protein</fullName>
    </submittedName>
</protein>
<reference evidence="3" key="1">
    <citation type="submission" date="2014-06" db="EMBL/GenBank/DDBJ databases">
        <authorList>
            <person name="Ju J."/>
            <person name="Zhang J."/>
        </authorList>
    </citation>
    <scope>NUCLEOTIDE SEQUENCE</scope>
    <source>
        <strain evidence="3">SscI8</strain>
    </source>
</reference>
<proteinExistence type="predicted"/>
<dbReference type="PANTHER" id="PTHR24045">
    <property type="match status" value="1"/>
</dbReference>
<dbReference type="InterPro" id="IPR047141">
    <property type="entry name" value="Stealth"/>
</dbReference>
<name>A0A127ZC20_9BASI</name>
<dbReference type="GO" id="GO:0003976">
    <property type="term" value="F:UDP-N-acetylglucosamine-lysosomal-enzyme N-acetylglucosaminephosphotransferase activity"/>
    <property type="evidence" value="ECO:0007669"/>
    <property type="project" value="TreeGrafter"/>
</dbReference>
<dbReference type="OrthoDB" id="263283at2759"/>
<evidence type="ECO:0000256" key="2">
    <source>
        <dbReference type="SAM" id="MobiDB-lite"/>
    </source>
</evidence>
<dbReference type="AlphaFoldDB" id="A0A127ZC20"/>
<gene>
    <name evidence="3" type="ORF">SPSC_01797</name>
</gene>
<feature type="region of interest" description="Disordered" evidence="2">
    <location>
        <begin position="311"/>
        <end position="348"/>
    </location>
</feature>
<dbReference type="EMBL" id="LK056662">
    <property type="protein sequence ID" value="CDU23167.1"/>
    <property type="molecule type" value="Genomic_DNA"/>
</dbReference>
<dbReference type="GO" id="GO:0046835">
    <property type="term" value="P:carbohydrate phosphorylation"/>
    <property type="evidence" value="ECO:0007669"/>
    <property type="project" value="TreeGrafter"/>
</dbReference>
<accession>A0A127ZC20</accession>
<evidence type="ECO:0000256" key="1">
    <source>
        <dbReference type="ARBA" id="ARBA00022679"/>
    </source>
</evidence>
<evidence type="ECO:0000313" key="3">
    <source>
        <dbReference type="EMBL" id="CDU23167.1"/>
    </source>
</evidence>
<feature type="region of interest" description="Disordered" evidence="2">
    <location>
        <begin position="13"/>
        <end position="80"/>
    </location>
</feature>
<sequence length="1074" mass="120926">MQPHFRDQVCISMTSGDEHDPYTEARQAGPSSHADRSNQSSPLTSSRTSFSSATMYDRRDSDPSHHNDFYRGQRSWPDASDSSETLVGTLIANHIASLKNKLPSVLASKGYKKLASDDFRPVSRKVAHRKKTICGLLLAAFLLGIGARNLHKASHDAQLCKSTDAFCLSLHDDDSLHDASIHIPTLPRPEHPVQPEDVLPVDLHHKDTFTLAPFAPSPSATNRRQLDTVPSQLLIFEKPECVEAWVAHGTVCEALHSVYHQRPDITNIDILYTWVNGSDLRHSSAEWMHAYRQTGRWQEYVEQDLFPSASSLSLSSTTGVSATTRRRSLNEPAPDSASELRRRSGAPIDSRFRDHQELRFSMRSAAKHLHGLSTIHIVAPDFSAPYHLQPGARQPNKEDGAWARLVSSLQRRSTSPPFWLNVDRLKDAFPGLPSQLRRVQGLGTDRFTTDEGQIREGQVPQWLSLANDTGVIAGQEAATVVSASSTASPRVRLHHDWNAFRDNWLVTEALTADERKHRDDYRRAALPTFNSMAVEAMLGDQPGLHDTFVYSNDDFFFLDDVSTGDVSSPLFGPVLRLDRNLMVEGKKSSQAGTGEWPSLWHTNWLLDQRFGQRKRPYIHHVHKSFSKALLQETRMGWAYEHARVALNRFRNGGDNIVTHFLTYYNMVERHREALLWSFFMLKVDEDGDGLVSSAQELQGALSQMGLTSQQSATAFSMPAERNLTVTVRLAKRATLKQDAANVALVQAGWPVPLKSRYAFTSQDGYPLAELANEVMFRRRSEPKMERRVGDAASQKRRTGIYYGWPDFVDDPTPNPIDDWHNHRFERTACQLDLNQCLVKPFAQLLQSGKLEWERIFKQFAYVDGACGDCLIHHLVGQSGERGLSAFLPAAQRTLDGETHKDARFSNPVPHLPLASVWNASSLVTDARFEAEEPCFSVSCVLARSGFGQGTRLRQFASQLIQRYAYTIAETPLKFERLETQYNSQVTMQKLEQSLKRPSALELFSKVALMQEQGDSKQNEAGAGSWVESQRKVDADRPAFACINDDITTRWVQGVGTEFTSWMGKMWPDKQRWEL</sequence>
<dbReference type="GO" id="GO:0005794">
    <property type="term" value="C:Golgi apparatus"/>
    <property type="evidence" value="ECO:0007669"/>
    <property type="project" value="TreeGrafter"/>
</dbReference>
<feature type="compositionally biased region" description="Low complexity" evidence="2">
    <location>
        <begin position="311"/>
        <end position="323"/>
    </location>
</feature>
<feature type="compositionally biased region" description="Low complexity" evidence="2">
    <location>
        <begin position="37"/>
        <end position="54"/>
    </location>
</feature>
<dbReference type="PANTHER" id="PTHR24045:SF0">
    <property type="entry name" value="N-ACETYLGLUCOSAMINE-1-PHOSPHOTRANSFERASE SUBUNITS ALPHA_BETA"/>
    <property type="match status" value="1"/>
</dbReference>
<keyword evidence="1" id="KW-0808">Transferase</keyword>
<organism evidence="3">
    <name type="scientific">Sporisorium scitamineum</name>
    <dbReference type="NCBI Taxonomy" id="49012"/>
    <lineage>
        <taxon>Eukaryota</taxon>
        <taxon>Fungi</taxon>
        <taxon>Dikarya</taxon>
        <taxon>Basidiomycota</taxon>
        <taxon>Ustilaginomycotina</taxon>
        <taxon>Ustilaginomycetes</taxon>
        <taxon>Ustilaginales</taxon>
        <taxon>Ustilaginaceae</taxon>
        <taxon>Sporisorium</taxon>
    </lineage>
</organism>
<feature type="compositionally biased region" description="Basic and acidic residues" evidence="2">
    <location>
        <begin position="56"/>
        <end position="71"/>
    </location>
</feature>